<dbReference type="InterPro" id="IPR042114">
    <property type="entry name" value="GatB_C_1"/>
</dbReference>
<evidence type="ECO:0000256" key="1">
    <source>
        <dbReference type="ARBA" id="ARBA00005306"/>
    </source>
</evidence>
<evidence type="ECO:0000256" key="6">
    <source>
        <dbReference type="ARBA" id="ARBA00022917"/>
    </source>
</evidence>
<organism evidence="12 13">
    <name type="scientific">Candidatus Kerfeldbacteria bacterium RIFCSPLOWO2_01_FULL_48_11</name>
    <dbReference type="NCBI Taxonomy" id="1798543"/>
    <lineage>
        <taxon>Bacteria</taxon>
        <taxon>Candidatus Kerfeldiibacteriota</taxon>
    </lineage>
</organism>
<name>A0A1G2B2I0_9BACT</name>
<dbReference type="HAMAP" id="MF_00121">
    <property type="entry name" value="GatB"/>
    <property type="match status" value="1"/>
</dbReference>
<evidence type="ECO:0000313" key="12">
    <source>
        <dbReference type="EMBL" id="OGY82946.1"/>
    </source>
</evidence>
<comment type="function">
    <text evidence="7 10">Allows the formation of correctly charged Asn-tRNA(Asn) or Gln-tRNA(Gln) through the transamidation of misacylated Asp-tRNA(Asn) or Glu-tRNA(Gln) in organisms which lack either or both of asparaginyl-tRNA or glutaminyl-tRNA synthetases. The reaction takes place in the presence of glutamine and ATP through an activated phospho-Asp-tRNA(Asn) or phospho-Glu-tRNA(Gln).</text>
</comment>
<evidence type="ECO:0000256" key="3">
    <source>
        <dbReference type="ARBA" id="ARBA00022598"/>
    </source>
</evidence>
<dbReference type="NCBIfam" id="NF004012">
    <property type="entry name" value="PRK05477.1-2"/>
    <property type="match status" value="1"/>
</dbReference>
<protein>
    <recommendedName>
        <fullName evidence="10">Aspartyl/glutamyl-tRNA(Asn/Gln) amidotransferase subunit B</fullName>
        <shortName evidence="10">Asp/Glu-ADT subunit B</shortName>
        <ecNumber evidence="10">6.3.5.-</ecNumber>
    </recommendedName>
</protein>
<dbReference type="InterPro" id="IPR014746">
    <property type="entry name" value="Gln_synth/guanido_kin_cat_dom"/>
</dbReference>
<dbReference type="EMBL" id="MHKE01000017">
    <property type="protein sequence ID" value="OGY82946.1"/>
    <property type="molecule type" value="Genomic_DNA"/>
</dbReference>
<dbReference type="InterPro" id="IPR017959">
    <property type="entry name" value="Asn/Gln-tRNA_amidoTrfase_suB/E"/>
</dbReference>
<dbReference type="InterPro" id="IPR004413">
    <property type="entry name" value="GatB"/>
</dbReference>
<keyword evidence="4 10" id="KW-0547">Nucleotide-binding</keyword>
<feature type="domain" description="Asn/Gln amidotransferase" evidence="11">
    <location>
        <begin position="344"/>
        <end position="513"/>
    </location>
</feature>
<evidence type="ECO:0000256" key="4">
    <source>
        <dbReference type="ARBA" id="ARBA00022741"/>
    </source>
</evidence>
<comment type="caution">
    <text evidence="12">The sequence shown here is derived from an EMBL/GenBank/DDBJ whole genome shotgun (WGS) entry which is preliminary data.</text>
</comment>
<dbReference type="InterPro" id="IPR017958">
    <property type="entry name" value="Gln-tRNA_amidoTrfase_suB_CS"/>
</dbReference>
<evidence type="ECO:0000256" key="7">
    <source>
        <dbReference type="ARBA" id="ARBA00024799"/>
    </source>
</evidence>
<dbReference type="SUPFAM" id="SSF89095">
    <property type="entry name" value="GatB/YqeY motif"/>
    <property type="match status" value="1"/>
</dbReference>
<dbReference type="SMART" id="SM00845">
    <property type="entry name" value="GatB_Yqey"/>
    <property type="match status" value="1"/>
</dbReference>
<dbReference type="InterPro" id="IPR018027">
    <property type="entry name" value="Asn/Gln_amidotransferase"/>
</dbReference>
<proteinExistence type="inferred from homology"/>
<dbReference type="GO" id="GO:0005524">
    <property type="term" value="F:ATP binding"/>
    <property type="evidence" value="ECO:0007669"/>
    <property type="project" value="UniProtKB-KW"/>
</dbReference>
<dbReference type="STRING" id="1798543.A2898_04930"/>
<accession>A0A1G2B2I0</accession>
<keyword evidence="6 10" id="KW-0648">Protein biosynthesis</keyword>
<dbReference type="NCBIfam" id="NF004014">
    <property type="entry name" value="PRK05477.1-4"/>
    <property type="match status" value="1"/>
</dbReference>
<dbReference type="AlphaFoldDB" id="A0A1G2B2I0"/>
<dbReference type="GO" id="GO:0006412">
    <property type="term" value="P:translation"/>
    <property type="evidence" value="ECO:0007669"/>
    <property type="project" value="UniProtKB-UniRule"/>
</dbReference>
<comment type="subunit">
    <text evidence="2 10">Heterotrimer of A, B and C subunits.</text>
</comment>
<dbReference type="Pfam" id="PF02637">
    <property type="entry name" value="GatB_Yqey"/>
    <property type="match status" value="1"/>
</dbReference>
<evidence type="ECO:0000256" key="5">
    <source>
        <dbReference type="ARBA" id="ARBA00022840"/>
    </source>
</evidence>
<gene>
    <name evidence="10" type="primary">gatB</name>
    <name evidence="12" type="ORF">A2898_04930</name>
</gene>
<dbReference type="FunFam" id="1.10.10.410:FF:000001">
    <property type="entry name" value="Aspartyl/glutamyl-tRNA(Asn/Gln) amidotransferase subunit B"/>
    <property type="match status" value="1"/>
</dbReference>
<dbReference type="PANTHER" id="PTHR11659">
    <property type="entry name" value="GLUTAMYL-TRNA GLN AMIDOTRANSFERASE SUBUNIT B MITOCHONDRIAL AND PROKARYOTIC PET112-RELATED"/>
    <property type="match status" value="1"/>
</dbReference>
<comment type="catalytic activity">
    <reaction evidence="8 10">
        <text>L-aspartyl-tRNA(Asn) + L-glutamine + ATP + H2O = L-asparaginyl-tRNA(Asn) + L-glutamate + ADP + phosphate + 2 H(+)</text>
        <dbReference type="Rhea" id="RHEA:14513"/>
        <dbReference type="Rhea" id="RHEA-COMP:9674"/>
        <dbReference type="Rhea" id="RHEA-COMP:9677"/>
        <dbReference type="ChEBI" id="CHEBI:15377"/>
        <dbReference type="ChEBI" id="CHEBI:15378"/>
        <dbReference type="ChEBI" id="CHEBI:29985"/>
        <dbReference type="ChEBI" id="CHEBI:30616"/>
        <dbReference type="ChEBI" id="CHEBI:43474"/>
        <dbReference type="ChEBI" id="CHEBI:58359"/>
        <dbReference type="ChEBI" id="CHEBI:78515"/>
        <dbReference type="ChEBI" id="CHEBI:78516"/>
        <dbReference type="ChEBI" id="CHEBI:456216"/>
    </reaction>
</comment>
<comment type="similarity">
    <text evidence="1 10">Belongs to the GatB/GatE family. GatB subfamily.</text>
</comment>
<evidence type="ECO:0000313" key="13">
    <source>
        <dbReference type="Proteomes" id="UP000179164"/>
    </source>
</evidence>
<evidence type="ECO:0000256" key="9">
    <source>
        <dbReference type="ARBA" id="ARBA00047913"/>
    </source>
</evidence>
<dbReference type="NCBIfam" id="TIGR00133">
    <property type="entry name" value="gatB"/>
    <property type="match status" value="1"/>
</dbReference>
<dbReference type="Gene3D" id="1.10.10.410">
    <property type="match status" value="1"/>
</dbReference>
<evidence type="ECO:0000259" key="11">
    <source>
        <dbReference type="SMART" id="SM00845"/>
    </source>
</evidence>
<dbReference type="Proteomes" id="UP000179164">
    <property type="component" value="Unassembled WGS sequence"/>
</dbReference>
<dbReference type="Pfam" id="PF02934">
    <property type="entry name" value="GatB_N"/>
    <property type="match status" value="1"/>
</dbReference>
<evidence type="ECO:0000256" key="2">
    <source>
        <dbReference type="ARBA" id="ARBA00011123"/>
    </source>
</evidence>
<evidence type="ECO:0000256" key="10">
    <source>
        <dbReference type="HAMAP-Rule" id="MF_00121"/>
    </source>
</evidence>
<dbReference type="PROSITE" id="PS01234">
    <property type="entry name" value="GATB"/>
    <property type="match status" value="1"/>
</dbReference>
<evidence type="ECO:0000256" key="8">
    <source>
        <dbReference type="ARBA" id="ARBA00047380"/>
    </source>
</evidence>
<dbReference type="EC" id="6.3.5.-" evidence="10"/>
<dbReference type="GO" id="GO:0050567">
    <property type="term" value="F:glutaminyl-tRNA synthase (glutamine-hydrolyzing) activity"/>
    <property type="evidence" value="ECO:0007669"/>
    <property type="project" value="UniProtKB-UniRule"/>
</dbReference>
<sequence>MNFETIIGLETHVQLRTESKLFCRCANQVEDAEPNTSICPVCMGHPGTLPVPNEIAIGYAVRAALAMHCTISATTRFDRKSYFYPDLPKGYQISQYADPVGTDGHLLVAIGGKKHRIRIERLHLEEDSAKLVHTADGSSTLVDYNRAGTPLVEIVTKPDIPDPKTARLFLQELRLVMRYIGISDADMEKGHLRCDANISLRPIPEDFDRAKELLGLDGNVNTLFPKTEIKNLNSFRSVERALNYEIRRQTELWHSSKPPLNATTRGWDEKKGVSVEHREKEHAHDYRYFPEPDIPPFDISQHWVLKVRDEMVELPEDKRQRFENQYGMNLADASVVVEDKTVADFFEAVVSELRAWLVALEEVSGTEQEIWEKHKTKLVKLVVGWMTSRLFTFLNEHEISITDSKVTPENFAELITLIHQRRVNSTNAQVILEKMFLTGNDPSDILESDDLGQIEGDGIEKVVGTVVNTNPLIVEQYKAGKVGVLQFLIGKVMKETKGKADPEAIREMLMYRLK</sequence>
<dbReference type="Gene3D" id="1.10.150.380">
    <property type="entry name" value="GatB domain, N-terminal subdomain"/>
    <property type="match status" value="1"/>
</dbReference>
<dbReference type="GO" id="GO:0050566">
    <property type="term" value="F:asparaginyl-tRNA synthase (glutamine-hydrolyzing) activity"/>
    <property type="evidence" value="ECO:0007669"/>
    <property type="project" value="RHEA"/>
</dbReference>
<keyword evidence="5 10" id="KW-0067">ATP-binding</keyword>
<dbReference type="InterPro" id="IPR023168">
    <property type="entry name" value="GatB_Yqey_C_2"/>
</dbReference>
<keyword evidence="3 10" id="KW-0436">Ligase</keyword>
<dbReference type="SUPFAM" id="SSF55931">
    <property type="entry name" value="Glutamine synthetase/guanido kinase"/>
    <property type="match status" value="1"/>
</dbReference>
<comment type="catalytic activity">
    <reaction evidence="9 10">
        <text>L-glutamyl-tRNA(Gln) + L-glutamine + ATP + H2O = L-glutaminyl-tRNA(Gln) + L-glutamate + ADP + phosphate + H(+)</text>
        <dbReference type="Rhea" id="RHEA:17521"/>
        <dbReference type="Rhea" id="RHEA-COMP:9681"/>
        <dbReference type="Rhea" id="RHEA-COMP:9684"/>
        <dbReference type="ChEBI" id="CHEBI:15377"/>
        <dbReference type="ChEBI" id="CHEBI:15378"/>
        <dbReference type="ChEBI" id="CHEBI:29985"/>
        <dbReference type="ChEBI" id="CHEBI:30616"/>
        <dbReference type="ChEBI" id="CHEBI:43474"/>
        <dbReference type="ChEBI" id="CHEBI:58359"/>
        <dbReference type="ChEBI" id="CHEBI:78520"/>
        <dbReference type="ChEBI" id="CHEBI:78521"/>
        <dbReference type="ChEBI" id="CHEBI:456216"/>
    </reaction>
</comment>
<dbReference type="InterPro" id="IPR006075">
    <property type="entry name" value="Asn/Gln-tRNA_Trfase_suB/E_cat"/>
</dbReference>
<dbReference type="InterPro" id="IPR003789">
    <property type="entry name" value="Asn/Gln_tRNA_amidoTrase-B-like"/>
</dbReference>
<reference evidence="12 13" key="1">
    <citation type="journal article" date="2016" name="Nat. Commun.">
        <title>Thousands of microbial genomes shed light on interconnected biogeochemical processes in an aquifer system.</title>
        <authorList>
            <person name="Anantharaman K."/>
            <person name="Brown C.T."/>
            <person name="Hug L.A."/>
            <person name="Sharon I."/>
            <person name="Castelle C.J."/>
            <person name="Probst A.J."/>
            <person name="Thomas B.C."/>
            <person name="Singh A."/>
            <person name="Wilkins M.J."/>
            <person name="Karaoz U."/>
            <person name="Brodie E.L."/>
            <person name="Williams K.H."/>
            <person name="Hubbard S.S."/>
            <person name="Banfield J.F."/>
        </authorList>
    </citation>
    <scope>NUCLEOTIDE SEQUENCE [LARGE SCALE GENOMIC DNA]</scope>
</reference>